<reference evidence="1 2" key="1">
    <citation type="submission" date="2024-10" db="EMBL/GenBank/DDBJ databases">
        <title>The Natural Products Discovery Center: Release of the First 8490 Sequenced Strains for Exploring Actinobacteria Biosynthetic Diversity.</title>
        <authorList>
            <person name="Kalkreuter E."/>
            <person name="Kautsar S.A."/>
            <person name="Yang D."/>
            <person name="Bader C.D."/>
            <person name="Teijaro C.N."/>
            <person name="Fluegel L."/>
            <person name="Davis C.M."/>
            <person name="Simpson J.R."/>
            <person name="Lauterbach L."/>
            <person name="Steele A.D."/>
            <person name="Gui C."/>
            <person name="Meng S."/>
            <person name="Li G."/>
            <person name="Viehrig K."/>
            <person name="Ye F."/>
            <person name="Su P."/>
            <person name="Kiefer A.F."/>
            <person name="Nichols A."/>
            <person name="Cepeda A.J."/>
            <person name="Yan W."/>
            <person name="Fan B."/>
            <person name="Jiang Y."/>
            <person name="Adhikari A."/>
            <person name="Zheng C.-J."/>
            <person name="Schuster L."/>
            <person name="Cowan T.M."/>
            <person name="Smanski M.J."/>
            <person name="Chevrette M.G."/>
            <person name="De Carvalho L.P.S."/>
            <person name="Shen B."/>
        </authorList>
    </citation>
    <scope>NUCLEOTIDE SEQUENCE [LARGE SCALE GENOMIC DNA]</scope>
    <source>
        <strain evidence="1 2">NPDC002593</strain>
    </source>
</reference>
<keyword evidence="2" id="KW-1185">Reference proteome</keyword>
<evidence type="ECO:0000313" key="1">
    <source>
        <dbReference type="EMBL" id="MFF3572184.1"/>
    </source>
</evidence>
<dbReference type="RefSeq" id="WP_387405841.1">
    <property type="nucleotide sequence ID" value="NZ_JBIAQY010000012.1"/>
</dbReference>
<sequence length="314" mass="34453">MDITHLTYTIVKYGVQIPVPVMEPVDPVRDYLTDHVRKFLDANRKTNAQPAGYFENPLRQNLFRDLHSGNDAEFLTAYRALAVALVGRMNGSTNEGLLVGIRASSTTDGVIAALMKLEVVLEHGATLSSHTIDGRVQLAAVKDVLEKPGKLQKCAMVTSNLPDEKVFCRDQQQAQAKYFPEAFGIKVHPRPRMAMRVFYDVIGELQPELTPLIAEAIATCSSGPAEEVLAEVAGKVPGVSPDLQADIVDRLRSRDQPITQLDPAQSVQGVYKIGAITITGPLAVLEDMVRMRQLEDGSWQLTIDSQAKPDYSCN</sequence>
<evidence type="ECO:0008006" key="3">
    <source>
        <dbReference type="Google" id="ProtNLM"/>
    </source>
</evidence>
<evidence type="ECO:0000313" key="2">
    <source>
        <dbReference type="Proteomes" id="UP001601992"/>
    </source>
</evidence>
<comment type="caution">
    <text evidence="1">The sequence shown here is derived from an EMBL/GenBank/DDBJ whole genome shotgun (WGS) entry which is preliminary data.</text>
</comment>
<accession>A0ABW6S7I6</accession>
<proteinExistence type="predicted"/>
<organism evidence="1 2">
    <name type="scientific">Nocardia jiangxiensis</name>
    <dbReference type="NCBI Taxonomy" id="282685"/>
    <lineage>
        <taxon>Bacteria</taxon>
        <taxon>Bacillati</taxon>
        <taxon>Actinomycetota</taxon>
        <taxon>Actinomycetes</taxon>
        <taxon>Mycobacteriales</taxon>
        <taxon>Nocardiaceae</taxon>
        <taxon>Nocardia</taxon>
    </lineage>
</organism>
<dbReference type="EMBL" id="JBIAQY010000012">
    <property type="protein sequence ID" value="MFF3572184.1"/>
    <property type="molecule type" value="Genomic_DNA"/>
</dbReference>
<gene>
    <name evidence="1" type="ORF">ACFYXQ_30825</name>
</gene>
<name>A0ABW6S7I6_9NOCA</name>
<protein>
    <recommendedName>
        <fullName evidence="3">Nucleoid-associated protein</fullName>
    </recommendedName>
</protein>
<dbReference type="Proteomes" id="UP001601992">
    <property type="component" value="Unassembled WGS sequence"/>
</dbReference>